<comment type="caution">
    <text evidence="6">The sequence shown here is derived from an EMBL/GenBank/DDBJ whole genome shotgun (WGS) entry which is preliminary data.</text>
</comment>
<evidence type="ECO:0000256" key="2">
    <source>
        <dbReference type="ARBA" id="ARBA00023002"/>
    </source>
</evidence>
<dbReference type="Pfam" id="PF16653">
    <property type="entry name" value="Sacchrp_dh_C"/>
    <property type="match status" value="1"/>
</dbReference>
<dbReference type="Gene3D" id="3.40.50.720">
    <property type="entry name" value="NAD(P)-binding Rossmann-like Domain"/>
    <property type="match status" value="1"/>
</dbReference>
<accession>A0A8H6TFD2</accession>
<dbReference type="InterPro" id="IPR032095">
    <property type="entry name" value="Sacchrp_dh-like_C"/>
</dbReference>
<name>A0A8H6TFD2_9AGAR</name>
<evidence type="ECO:0000259" key="4">
    <source>
        <dbReference type="Pfam" id="PF03435"/>
    </source>
</evidence>
<dbReference type="GO" id="GO:0019878">
    <property type="term" value="P:lysine biosynthetic process via aminoadipic acid"/>
    <property type="evidence" value="ECO:0007669"/>
    <property type="project" value="TreeGrafter"/>
</dbReference>
<dbReference type="Pfam" id="PF03435">
    <property type="entry name" value="Sacchrp_dh_NADP"/>
    <property type="match status" value="1"/>
</dbReference>
<dbReference type="SUPFAM" id="SSF55347">
    <property type="entry name" value="Glyceraldehyde-3-phosphate dehydrogenase-like, C-terminal domain"/>
    <property type="match status" value="1"/>
</dbReference>
<dbReference type="PANTHER" id="PTHR11133">
    <property type="entry name" value="SACCHAROPINE DEHYDROGENASE"/>
    <property type="match status" value="1"/>
</dbReference>
<dbReference type="InterPro" id="IPR005097">
    <property type="entry name" value="Sacchrp_dh_NADP-bd"/>
</dbReference>
<keyword evidence="3" id="KW-0457">Lysine biosynthesis</keyword>
<dbReference type="PANTHER" id="PTHR11133:SF22">
    <property type="entry name" value="ALPHA-AMINOADIPIC SEMIALDEHYDE SYNTHASE, MITOCHONDRIAL"/>
    <property type="match status" value="1"/>
</dbReference>
<feature type="domain" description="Saccharopine dehydrogenase NADP binding" evidence="4">
    <location>
        <begin position="16"/>
        <end position="131"/>
    </location>
</feature>
<reference evidence="6" key="1">
    <citation type="submission" date="2020-05" db="EMBL/GenBank/DDBJ databases">
        <title>Mycena genomes resolve the evolution of fungal bioluminescence.</title>
        <authorList>
            <person name="Tsai I.J."/>
        </authorList>
    </citation>
    <scope>NUCLEOTIDE SEQUENCE</scope>
    <source>
        <strain evidence="6">171206Taipei</strain>
    </source>
</reference>
<dbReference type="GO" id="GO:0004753">
    <property type="term" value="F:saccharopine dehydrogenase activity"/>
    <property type="evidence" value="ECO:0007669"/>
    <property type="project" value="TreeGrafter"/>
</dbReference>
<sequence>MTTSLNSDTTKPTKQILVLGAGFVARPCVEYLAREPSNKITIACRTLSAAEACGAGLPSISAISLDVSDTPTLEAAVAAHDLVISLVPYTYHATVIKAAIQGKTNVVTTSYVSPAMRDLEPAAREAGIVVLNEVGVDPGIDHLYAIKVIEDTHAKGGKIKEFFSCCGGLPAPEATNNPLRYKFSWSVRGGLLVCFTPASVLSSGVVKHISGADLMQHAHPYSIPPNFSFVAFPNRNSLPFQTYYNIPEAETVIRSTLRHEGFTEFVIAFSKLGLLDSEPKEWLQDGIEWRELTRRLAGANAYDEETLASRIKTICSFSSDLENDRIVDGLRWLGLFSTDKVLARNHNLFDTFCAHLEGQMKYQPGERDMIMLQHKFVVQWADGKQETITSTLEAYGTPGGHSAMALTVGIPCGIASQLVLDGVIKTPGVHAPYSKDICDPIREKVELEGLGLVERVL</sequence>
<keyword evidence="3" id="KW-0028">Amino-acid biosynthesis</keyword>
<dbReference type="GeneID" id="59340970"/>
<dbReference type="Proteomes" id="UP000636479">
    <property type="component" value="Unassembled WGS sequence"/>
</dbReference>
<protein>
    <submittedName>
        <fullName evidence="6">Saccharopine dehydrogenase</fullName>
    </submittedName>
</protein>
<proteinExistence type="predicted"/>
<evidence type="ECO:0000313" key="7">
    <source>
        <dbReference type="Proteomes" id="UP000636479"/>
    </source>
</evidence>
<evidence type="ECO:0000256" key="3">
    <source>
        <dbReference type="ARBA" id="ARBA00023154"/>
    </source>
</evidence>
<evidence type="ECO:0000259" key="5">
    <source>
        <dbReference type="Pfam" id="PF16653"/>
    </source>
</evidence>
<dbReference type="Gene3D" id="3.30.360.10">
    <property type="entry name" value="Dihydrodipicolinate Reductase, domain 2"/>
    <property type="match status" value="1"/>
</dbReference>
<dbReference type="InterPro" id="IPR051168">
    <property type="entry name" value="AASS"/>
</dbReference>
<evidence type="ECO:0000256" key="1">
    <source>
        <dbReference type="ARBA" id="ARBA00022857"/>
    </source>
</evidence>
<dbReference type="FunFam" id="3.30.360.10:FF:000008">
    <property type="entry name" value="Alpha-aminoadipic semialdehyde synthase, mitochondrial"/>
    <property type="match status" value="1"/>
</dbReference>
<keyword evidence="1" id="KW-0521">NADP</keyword>
<organism evidence="6 7">
    <name type="scientific">Mycena indigotica</name>
    <dbReference type="NCBI Taxonomy" id="2126181"/>
    <lineage>
        <taxon>Eukaryota</taxon>
        <taxon>Fungi</taxon>
        <taxon>Dikarya</taxon>
        <taxon>Basidiomycota</taxon>
        <taxon>Agaricomycotina</taxon>
        <taxon>Agaricomycetes</taxon>
        <taxon>Agaricomycetidae</taxon>
        <taxon>Agaricales</taxon>
        <taxon>Marasmiineae</taxon>
        <taxon>Mycenaceae</taxon>
        <taxon>Mycena</taxon>
    </lineage>
</organism>
<feature type="domain" description="Saccharopine dehydrogenase-like C-terminal" evidence="5">
    <location>
        <begin position="135"/>
        <end position="449"/>
    </location>
</feature>
<dbReference type="FunFam" id="3.40.50.720:FF:000072">
    <property type="entry name" value="Saccharopine dehydrogenase [NADP(+), L-glutamate-forming]"/>
    <property type="match status" value="1"/>
</dbReference>
<dbReference type="GO" id="GO:0005737">
    <property type="term" value="C:cytoplasm"/>
    <property type="evidence" value="ECO:0007669"/>
    <property type="project" value="TreeGrafter"/>
</dbReference>
<dbReference type="AlphaFoldDB" id="A0A8H6TFD2"/>
<dbReference type="EMBL" id="JACAZF010000001">
    <property type="protein sequence ID" value="KAF7316341.1"/>
    <property type="molecule type" value="Genomic_DNA"/>
</dbReference>
<keyword evidence="2" id="KW-0560">Oxidoreductase</keyword>
<keyword evidence="7" id="KW-1185">Reference proteome</keyword>
<dbReference type="InterPro" id="IPR036291">
    <property type="entry name" value="NAD(P)-bd_dom_sf"/>
</dbReference>
<gene>
    <name evidence="6" type="ORF">MIND_00152900</name>
</gene>
<evidence type="ECO:0000313" key="6">
    <source>
        <dbReference type="EMBL" id="KAF7316341.1"/>
    </source>
</evidence>
<dbReference type="RefSeq" id="XP_037226364.1">
    <property type="nucleotide sequence ID" value="XM_037358454.1"/>
</dbReference>
<dbReference type="OrthoDB" id="10059875at2759"/>
<dbReference type="SUPFAM" id="SSF51735">
    <property type="entry name" value="NAD(P)-binding Rossmann-fold domains"/>
    <property type="match status" value="1"/>
</dbReference>
<dbReference type="Gene3D" id="1.10.1870.10">
    <property type="entry name" value="Domain 3, Saccharopine reductase"/>
    <property type="match status" value="1"/>
</dbReference>